<protein>
    <submittedName>
        <fullName evidence="4">Uncharacterized protein</fullName>
    </submittedName>
</protein>
<comment type="similarity">
    <text evidence="1">Belongs to the plant acyltransferase family.</text>
</comment>
<comment type="caution">
    <text evidence="4">The sequence shown here is derived from an EMBL/GenBank/DDBJ whole genome shotgun (WGS) entry which is preliminary data.</text>
</comment>
<keyword evidence="2" id="KW-0808">Transferase</keyword>
<dbReference type="AlphaFoldDB" id="A0AAD5JKL3"/>
<name>A0AAD5JKL3_ACENE</name>
<dbReference type="PANTHER" id="PTHR31896">
    <property type="entry name" value="FAMILY REGULATORY PROTEIN, PUTATIVE (AFU_ORTHOLOGUE AFUA_3G14730)-RELATED"/>
    <property type="match status" value="1"/>
</dbReference>
<organism evidence="4 5">
    <name type="scientific">Acer negundo</name>
    <name type="common">Box elder</name>
    <dbReference type="NCBI Taxonomy" id="4023"/>
    <lineage>
        <taxon>Eukaryota</taxon>
        <taxon>Viridiplantae</taxon>
        <taxon>Streptophyta</taxon>
        <taxon>Embryophyta</taxon>
        <taxon>Tracheophyta</taxon>
        <taxon>Spermatophyta</taxon>
        <taxon>Magnoliopsida</taxon>
        <taxon>eudicotyledons</taxon>
        <taxon>Gunneridae</taxon>
        <taxon>Pentapetalae</taxon>
        <taxon>rosids</taxon>
        <taxon>malvids</taxon>
        <taxon>Sapindales</taxon>
        <taxon>Sapindaceae</taxon>
        <taxon>Hippocastanoideae</taxon>
        <taxon>Acereae</taxon>
        <taxon>Acer</taxon>
    </lineage>
</organism>
<accession>A0AAD5JKL3</accession>
<dbReference type="EMBL" id="JAJSOW010000001">
    <property type="protein sequence ID" value="KAI9201668.1"/>
    <property type="molecule type" value="Genomic_DNA"/>
</dbReference>
<evidence type="ECO:0000256" key="2">
    <source>
        <dbReference type="ARBA" id="ARBA00022679"/>
    </source>
</evidence>
<dbReference type="Proteomes" id="UP001064489">
    <property type="component" value="Chromosome 9"/>
</dbReference>
<dbReference type="Pfam" id="PF02458">
    <property type="entry name" value="Transferase"/>
    <property type="match status" value="1"/>
</dbReference>
<reference evidence="4" key="2">
    <citation type="submission" date="2023-02" db="EMBL/GenBank/DDBJ databases">
        <authorList>
            <person name="Swenson N.G."/>
            <person name="Wegrzyn J.L."/>
            <person name="Mcevoy S.L."/>
        </authorList>
    </citation>
    <scope>NUCLEOTIDE SEQUENCE</scope>
    <source>
        <strain evidence="4">91603</strain>
        <tissue evidence="4">Leaf</tissue>
    </source>
</reference>
<keyword evidence="3" id="KW-0012">Acyltransferase</keyword>
<evidence type="ECO:0000256" key="1">
    <source>
        <dbReference type="ARBA" id="ARBA00009861"/>
    </source>
</evidence>
<dbReference type="Gene3D" id="3.30.559.10">
    <property type="entry name" value="Chloramphenicol acetyltransferase-like domain"/>
    <property type="match status" value="2"/>
</dbReference>
<reference evidence="4" key="1">
    <citation type="journal article" date="2022" name="Plant J.">
        <title>Strategies of tolerance reflected in two North American maple genomes.</title>
        <authorList>
            <person name="McEvoy S.L."/>
            <person name="Sezen U.U."/>
            <person name="Trouern-Trend A."/>
            <person name="McMahon S.M."/>
            <person name="Schaberg P.G."/>
            <person name="Yang J."/>
            <person name="Wegrzyn J.L."/>
            <person name="Swenson N.G."/>
        </authorList>
    </citation>
    <scope>NUCLEOTIDE SEQUENCE</scope>
    <source>
        <strain evidence="4">91603</strain>
    </source>
</reference>
<sequence length="452" mass="50969">MNPKTVKHISEFFVKPKYVSEEMKQPIYLTPWDLAMLSVHYIQKGLLYTKPAVDDQEEFINALLHRLKQSLSLTLVHFYPLAGRFKTVKSEDTKSCLVFVDLNDSPGAKLIHASSDITVSDIVSPTYVPLFVQSLFDHDRAINHDGHTSPLVTIQVTDLVDGIFIGCSLNHVLGDGSSYWNFLQAYSETFQALGSNSSTTSMISRPPVVKRWFPDGHDPIINLPFTHQEEFLSRYEAPELLERYFHFTAESVAKLKARANSESKTSKISSFQALSALVWRSIIRARCFPNDQMTSMKLAINNRLRLEPQLSQDYFGNSIQTVRGVATAGELLEHDLGWAAWKLHEAVVNHNDKTVREFLESWRKSPMIYQLGRFFDPESVMMGSSPRFNKYGIEFGLGKAVTLRSGYAHKFDGKVSSYPGHEGGGSVDLEVCLPPQSMHALESDEEFMSAAF</sequence>
<evidence type="ECO:0000313" key="5">
    <source>
        <dbReference type="Proteomes" id="UP001064489"/>
    </source>
</evidence>
<dbReference type="PANTHER" id="PTHR31896:SF12">
    <property type="entry name" value="HXXXD-TYPE ACYL-TRANSFERASE FAMILY PROTEIN"/>
    <property type="match status" value="1"/>
</dbReference>
<dbReference type="FunFam" id="3.30.559.10:FF:000008">
    <property type="entry name" value="Tryptamine hydroxycinnamoyl transferase"/>
    <property type="match status" value="1"/>
</dbReference>
<dbReference type="GO" id="GO:0016746">
    <property type="term" value="F:acyltransferase activity"/>
    <property type="evidence" value="ECO:0007669"/>
    <property type="project" value="UniProtKB-KW"/>
</dbReference>
<evidence type="ECO:0000256" key="3">
    <source>
        <dbReference type="ARBA" id="ARBA00023315"/>
    </source>
</evidence>
<dbReference type="InterPro" id="IPR051283">
    <property type="entry name" value="Sec_Metabolite_Acyltrans"/>
</dbReference>
<gene>
    <name evidence="4" type="ORF">LWI28_027099</name>
</gene>
<keyword evidence="5" id="KW-1185">Reference proteome</keyword>
<dbReference type="InterPro" id="IPR023213">
    <property type="entry name" value="CAT-like_dom_sf"/>
</dbReference>
<evidence type="ECO:0000313" key="4">
    <source>
        <dbReference type="EMBL" id="KAI9201668.1"/>
    </source>
</evidence>
<proteinExistence type="inferred from homology"/>